<dbReference type="OMA" id="YMEYVNG"/>
<organism evidence="2 3">
    <name type="scientific">Gloeophyllum trabeum (strain ATCC 11539 / FP-39264 / Madison 617)</name>
    <name type="common">Brown rot fungus</name>
    <dbReference type="NCBI Taxonomy" id="670483"/>
    <lineage>
        <taxon>Eukaryota</taxon>
        <taxon>Fungi</taxon>
        <taxon>Dikarya</taxon>
        <taxon>Basidiomycota</taxon>
        <taxon>Agaricomycotina</taxon>
        <taxon>Agaricomycetes</taxon>
        <taxon>Gloeophyllales</taxon>
        <taxon>Gloeophyllaceae</taxon>
        <taxon>Gloeophyllum</taxon>
    </lineage>
</organism>
<evidence type="ECO:0000313" key="2">
    <source>
        <dbReference type="EMBL" id="EPQ53484.1"/>
    </source>
</evidence>
<reference evidence="2 3" key="1">
    <citation type="journal article" date="2012" name="Science">
        <title>The Paleozoic origin of enzymatic lignin decomposition reconstructed from 31 fungal genomes.</title>
        <authorList>
            <person name="Floudas D."/>
            <person name="Binder M."/>
            <person name="Riley R."/>
            <person name="Barry K."/>
            <person name="Blanchette R.A."/>
            <person name="Henrissat B."/>
            <person name="Martinez A.T."/>
            <person name="Otillar R."/>
            <person name="Spatafora J.W."/>
            <person name="Yadav J.S."/>
            <person name="Aerts A."/>
            <person name="Benoit I."/>
            <person name="Boyd A."/>
            <person name="Carlson A."/>
            <person name="Copeland A."/>
            <person name="Coutinho P.M."/>
            <person name="de Vries R.P."/>
            <person name="Ferreira P."/>
            <person name="Findley K."/>
            <person name="Foster B."/>
            <person name="Gaskell J."/>
            <person name="Glotzer D."/>
            <person name="Gorecki P."/>
            <person name="Heitman J."/>
            <person name="Hesse C."/>
            <person name="Hori C."/>
            <person name="Igarashi K."/>
            <person name="Jurgens J.A."/>
            <person name="Kallen N."/>
            <person name="Kersten P."/>
            <person name="Kohler A."/>
            <person name="Kuees U."/>
            <person name="Kumar T.K.A."/>
            <person name="Kuo A."/>
            <person name="LaButti K."/>
            <person name="Larrondo L.F."/>
            <person name="Lindquist E."/>
            <person name="Ling A."/>
            <person name="Lombard V."/>
            <person name="Lucas S."/>
            <person name="Lundell T."/>
            <person name="Martin R."/>
            <person name="McLaughlin D.J."/>
            <person name="Morgenstern I."/>
            <person name="Morin E."/>
            <person name="Murat C."/>
            <person name="Nagy L.G."/>
            <person name="Nolan M."/>
            <person name="Ohm R.A."/>
            <person name="Patyshakuliyeva A."/>
            <person name="Rokas A."/>
            <person name="Ruiz-Duenas F.J."/>
            <person name="Sabat G."/>
            <person name="Salamov A."/>
            <person name="Samejima M."/>
            <person name="Schmutz J."/>
            <person name="Slot J.C."/>
            <person name="St John F."/>
            <person name="Stenlid J."/>
            <person name="Sun H."/>
            <person name="Sun S."/>
            <person name="Syed K."/>
            <person name="Tsang A."/>
            <person name="Wiebenga A."/>
            <person name="Young D."/>
            <person name="Pisabarro A."/>
            <person name="Eastwood D.C."/>
            <person name="Martin F."/>
            <person name="Cullen D."/>
            <person name="Grigoriev I.V."/>
            <person name="Hibbett D.S."/>
        </authorList>
    </citation>
    <scope>NUCLEOTIDE SEQUENCE [LARGE SCALE GENOMIC DNA]</scope>
    <source>
        <strain evidence="2 3">ATCC 11539</strain>
    </source>
</reference>
<dbReference type="InterPro" id="IPR051678">
    <property type="entry name" value="AGP_Transferase"/>
</dbReference>
<dbReference type="Pfam" id="PF01636">
    <property type="entry name" value="APH"/>
    <property type="match status" value="1"/>
</dbReference>
<dbReference type="RefSeq" id="XP_007867821.1">
    <property type="nucleotide sequence ID" value="XM_007869630.1"/>
</dbReference>
<dbReference type="eggNOG" id="ENOG502RYS9">
    <property type="taxonomic scope" value="Eukaryota"/>
</dbReference>
<dbReference type="KEGG" id="gtr:GLOTRDRAFT_116938"/>
<dbReference type="PANTHER" id="PTHR21310">
    <property type="entry name" value="AMINOGLYCOSIDE PHOSPHOTRANSFERASE-RELATED-RELATED"/>
    <property type="match status" value="1"/>
</dbReference>
<protein>
    <submittedName>
        <fullName evidence="2">Kinase-like protein</fullName>
    </submittedName>
</protein>
<keyword evidence="3" id="KW-1185">Reference proteome</keyword>
<keyword evidence="2" id="KW-0418">Kinase</keyword>
<evidence type="ECO:0000313" key="3">
    <source>
        <dbReference type="Proteomes" id="UP000030669"/>
    </source>
</evidence>
<dbReference type="InterPro" id="IPR002575">
    <property type="entry name" value="Aminoglycoside_PTrfase"/>
</dbReference>
<dbReference type="STRING" id="670483.S7RLF8"/>
<dbReference type="InterPro" id="IPR011009">
    <property type="entry name" value="Kinase-like_dom_sf"/>
</dbReference>
<dbReference type="SUPFAM" id="SSF56112">
    <property type="entry name" value="Protein kinase-like (PK-like)"/>
    <property type="match status" value="1"/>
</dbReference>
<dbReference type="OrthoDB" id="5404599at2759"/>
<keyword evidence="2" id="KW-0808">Transferase</keyword>
<dbReference type="PANTHER" id="PTHR21310:SF54">
    <property type="entry name" value="AMINOGLYCOSIDE PHOSPHOTRANSFERASE DOMAIN-CONTAINING PROTEIN"/>
    <property type="match status" value="1"/>
</dbReference>
<dbReference type="GeneID" id="19300262"/>
<accession>S7RLF8</accession>
<dbReference type="HOGENOM" id="CLU_021768_0_0_1"/>
<feature type="domain" description="Aminoglycoside phosphotransferase" evidence="1">
    <location>
        <begin position="70"/>
        <end position="274"/>
    </location>
</feature>
<dbReference type="AlphaFoldDB" id="S7RLF8"/>
<dbReference type="EMBL" id="KB469305">
    <property type="protein sequence ID" value="EPQ53484.1"/>
    <property type="molecule type" value="Genomic_DNA"/>
</dbReference>
<dbReference type="Proteomes" id="UP000030669">
    <property type="component" value="Unassembled WGS sequence"/>
</dbReference>
<dbReference type="GO" id="GO:0016301">
    <property type="term" value="F:kinase activity"/>
    <property type="evidence" value="ECO:0007669"/>
    <property type="project" value="UniProtKB-KW"/>
</dbReference>
<evidence type="ECO:0000259" key="1">
    <source>
        <dbReference type="Pfam" id="PF01636"/>
    </source>
</evidence>
<gene>
    <name evidence="2" type="ORF">GLOTRDRAFT_116938</name>
</gene>
<name>S7RLF8_GLOTA</name>
<sequence>MSDNVTQIVDLSIIPRDECIEFRDSSFFRKHAALPSIAQVREQAERQGPLSRHHPVYFPDMGLIVKYGPLESIAEAQTMWMIGHYLKDKVPVPELYGWKHDDQDFFIYMELVKGVTLKDCWDSLSDADRESICLELRAAIRALRTLRQDPSDPFVGHVARQPILDTFVDGRVAGPFPSVHALHEYIAFWPSPSDPYPDGDPDRWRLPDDAPIVFTHGDLDKSNILVSTPTDDGQRPRLLSIIDWYQSGWYPDYWEYCKAARLVREDDEWATRYIPMFLDVYEDIGYWDYYTGRYGI</sequence>
<proteinExistence type="predicted"/>